<organism evidence="1 2">
    <name type="scientific">Acanthamoeba polyphaga mimivirus</name>
    <name type="common">APMV</name>
    <dbReference type="NCBI Taxonomy" id="212035"/>
    <lineage>
        <taxon>Viruses</taxon>
        <taxon>Varidnaviria</taxon>
        <taxon>Bamfordvirae</taxon>
        <taxon>Nucleocytoviricota</taxon>
        <taxon>Megaviricetes</taxon>
        <taxon>Imitervirales</taxon>
        <taxon>Mimiviridae</taxon>
        <taxon>Megamimivirinae</taxon>
        <taxon>Mimivirus</taxon>
        <taxon>Mimivirus bradfordmassiliense</taxon>
    </lineage>
</organism>
<protein>
    <submittedName>
        <fullName evidence="1">Uncharacterized protein</fullName>
    </submittedName>
</protein>
<organismHost>
    <name type="scientific">Acanthamoeba polyphaga</name>
    <name type="common">Amoeba</name>
    <dbReference type="NCBI Taxonomy" id="5757"/>
</organismHost>
<reference evidence="1 2" key="1">
    <citation type="submission" date="2014-10" db="EMBL/GenBank/DDBJ databases">
        <title>Pan-genome analysis of Brazilian lineage A amoebal mimiviruses.</title>
        <authorList>
            <person name="Assis F.L."/>
            <person name="Abrahao J.S."/>
            <person name="Kroon E.G."/>
            <person name="Dornas F.P."/>
            <person name="Andrade K.R."/>
            <person name="Borato P.V.M."/>
            <person name="Pilotto M.R."/>
            <person name="Benamar S."/>
            <person name="LaScola B."/>
            <person name="Colson P."/>
        </authorList>
    </citation>
    <scope>NUCLEOTIDE SEQUENCE [LARGE SCALE GENOMIC DNA]</scope>
    <source>
        <strain evidence="1 2">Oyster</strain>
    </source>
</reference>
<proteinExistence type="predicted"/>
<evidence type="ECO:0000313" key="1">
    <source>
        <dbReference type="EMBL" id="AKI79405.1"/>
    </source>
</evidence>
<dbReference type="Proteomes" id="UP000241474">
    <property type="component" value="Segment"/>
</dbReference>
<name>A0A0G2Y150_MIMIV</name>
<evidence type="ECO:0000313" key="2">
    <source>
        <dbReference type="Proteomes" id="UP000241474"/>
    </source>
</evidence>
<accession>A0A0G2Y150</accession>
<dbReference type="EMBL" id="KM982401">
    <property type="protein sequence ID" value="AKI79405.1"/>
    <property type="molecule type" value="Genomic_DNA"/>
</dbReference>
<sequence length="599" mass="69529">METENKYDNAVVKVDCDKKFSLNKLRICFCIDTSNSTKSLFVQTKEWGMTYLDVEKLFVMKMAEKLSYPESVTYIGWNKEAYQVDCIKNLVQQRGTNPSCLFENDTSYHIVSNSDIVFLITDGIIFNEDVNMFHQHMKSRGIQLKAIIGVIVGRRTNTNETYFQTKPADINVSVIAPATIANSCILFYNMKTVYVVWASGDFENILQPNSITKETLWSDVTTTSFKDLSEISLTFPNDKIHNSLIKNEYIHLGKGNYFNPVKLLVSKPTFHELIEYPFSQICQYFKITQSYDKLYLWFKNLCKEKLEILCQQSLCSIKNMIVKSSDNTFQFCNPYYKPLFIIERNKLFVYKYILNNAINFNLKSLLFNSEERSIMEFIRGIYGTMQEDMISSNVDSDYLAMNISRDRYKSFTKKTSTEYDYFKNNKSISKNEILFDNNNFKDVILWINLFNNNLHESVKPNENCSLCGDQGIGCVVIKKFLNLSNDEIIDSPVDHIYPKILCEKCAVCFCNYQIDTDKYYAAIPIVKPREEINHLIMNMIMCLMNGFFIKYFASMNDKVLSLFSTIIESVVGRNISTFDMINDTNCDDVNDHDGIHMQE</sequence>